<dbReference type="GO" id="GO:0006355">
    <property type="term" value="P:regulation of DNA-templated transcription"/>
    <property type="evidence" value="ECO:0007669"/>
    <property type="project" value="InterPro"/>
</dbReference>
<dbReference type="EMBL" id="PVNH01000002">
    <property type="protein sequence ID" value="PRX50141.1"/>
    <property type="molecule type" value="Genomic_DNA"/>
</dbReference>
<evidence type="ECO:0000313" key="1">
    <source>
        <dbReference type="EMBL" id="PRX50141.1"/>
    </source>
</evidence>
<dbReference type="GO" id="GO:0003677">
    <property type="term" value="F:DNA binding"/>
    <property type="evidence" value="ECO:0007669"/>
    <property type="project" value="InterPro"/>
</dbReference>
<dbReference type="InterPro" id="IPR016032">
    <property type="entry name" value="Sig_transdc_resp-reg_C-effctor"/>
</dbReference>
<comment type="caution">
    <text evidence="1">The sequence shown here is derived from an EMBL/GenBank/DDBJ whole genome shotgun (WGS) entry which is preliminary data.</text>
</comment>
<dbReference type="Proteomes" id="UP000238362">
    <property type="component" value="Unassembled WGS sequence"/>
</dbReference>
<dbReference type="SUPFAM" id="SSF46894">
    <property type="entry name" value="C-terminal effector domain of the bipartite response regulators"/>
    <property type="match status" value="1"/>
</dbReference>
<dbReference type="PANTHER" id="PTHR35807">
    <property type="entry name" value="TRANSCRIPTIONAL REGULATOR REDD-RELATED"/>
    <property type="match status" value="1"/>
</dbReference>
<evidence type="ECO:0008006" key="3">
    <source>
        <dbReference type="Google" id="ProtNLM"/>
    </source>
</evidence>
<proteinExistence type="predicted"/>
<dbReference type="Gene3D" id="1.10.10.10">
    <property type="entry name" value="Winged helix-like DNA-binding domain superfamily/Winged helix DNA-binding domain"/>
    <property type="match status" value="1"/>
</dbReference>
<evidence type="ECO:0000313" key="2">
    <source>
        <dbReference type="Proteomes" id="UP000238362"/>
    </source>
</evidence>
<protein>
    <recommendedName>
        <fullName evidence="3">Transcriptional regulator</fullName>
    </recommendedName>
</protein>
<organism evidence="1 2">
    <name type="scientific">Prauserella shujinwangii</name>
    <dbReference type="NCBI Taxonomy" id="1453103"/>
    <lineage>
        <taxon>Bacteria</taxon>
        <taxon>Bacillati</taxon>
        <taxon>Actinomycetota</taxon>
        <taxon>Actinomycetes</taxon>
        <taxon>Pseudonocardiales</taxon>
        <taxon>Pseudonocardiaceae</taxon>
        <taxon>Prauserella</taxon>
    </lineage>
</organism>
<dbReference type="InterPro" id="IPR051677">
    <property type="entry name" value="AfsR-DnrI-RedD_regulator"/>
</dbReference>
<accession>A0A2T0M0N4</accession>
<dbReference type="AlphaFoldDB" id="A0A2T0M0N4"/>
<reference evidence="1 2" key="1">
    <citation type="submission" date="2018-03" db="EMBL/GenBank/DDBJ databases">
        <title>Genomic Encyclopedia of Type Strains, Phase III (KMG-III): the genomes of soil and plant-associated and newly described type strains.</title>
        <authorList>
            <person name="Whitman W."/>
        </authorList>
    </citation>
    <scope>NUCLEOTIDE SEQUENCE [LARGE SCALE GENOMIC DNA]</scope>
    <source>
        <strain evidence="1 2">CGMCC 4.7125</strain>
    </source>
</reference>
<keyword evidence="2" id="KW-1185">Reference proteome</keyword>
<dbReference type="RefSeq" id="WP_106177253.1">
    <property type="nucleotide sequence ID" value="NZ_PVNH01000002.1"/>
</dbReference>
<gene>
    <name evidence="1" type="ORF">B0I33_102259</name>
</gene>
<sequence>MAGCTAEGEVRIELRCRFRVRVGDRAVAPDQWPGRRSAELVQLLALQPGRQLLRDLVIEALWPHLNGAAGAANLRKAAHHARRALGDGDAVVLRGGRPR</sequence>
<dbReference type="OrthoDB" id="134985at2"/>
<dbReference type="InterPro" id="IPR036388">
    <property type="entry name" value="WH-like_DNA-bd_sf"/>
</dbReference>
<name>A0A2T0M0N4_9PSEU</name>